<dbReference type="InterPro" id="IPR010982">
    <property type="entry name" value="Lambda_DNA-bd_dom_sf"/>
</dbReference>
<dbReference type="InterPro" id="IPR001387">
    <property type="entry name" value="Cro/C1-type_HTH"/>
</dbReference>
<organism evidence="2 3">
    <name type="scientific">Sinisalibacter aestuarii</name>
    <dbReference type="NCBI Taxonomy" id="2949426"/>
    <lineage>
        <taxon>Bacteria</taxon>
        <taxon>Pseudomonadati</taxon>
        <taxon>Pseudomonadota</taxon>
        <taxon>Alphaproteobacteria</taxon>
        <taxon>Rhodobacterales</taxon>
        <taxon>Roseobacteraceae</taxon>
        <taxon>Sinisalibacter</taxon>
    </lineage>
</organism>
<feature type="domain" description="HTH cro/C1-type" evidence="1">
    <location>
        <begin position="18"/>
        <end position="72"/>
    </location>
</feature>
<dbReference type="Pfam" id="PF09856">
    <property type="entry name" value="ScfRs"/>
    <property type="match status" value="1"/>
</dbReference>
<reference evidence="2" key="1">
    <citation type="journal article" date="2023" name="Int. J. Syst. Evol. Microbiol.">
        <title>Sinisalibacter aestuarii sp. nov., isolated from estuarine sediment of the Arakawa River.</title>
        <authorList>
            <person name="Arafat S.T."/>
            <person name="Hirano S."/>
            <person name="Sato A."/>
            <person name="Takeuchi K."/>
            <person name="Yasuda T."/>
            <person name="Terahara T."/>
            <person name="Hamada M."/>
            <person name="Kobayashi T."/>
        </authorList>
    </citation>
    <scope>NUCLEOTIDE SEQUENCE</scope>
    <source>
        <strain evidence="2">B-399</strain>
    </source>
</reference>
<dbReference type="PROSITE" id="PS50943">
    <property type="entry name" value="HTH_CROC1"/>
    <property type="match status" value="1"/>
</dbReference>
<dbReference type="SUPFAM" id="SSF47413">
    <property type="entry name" value="lambda repressor-like DNA-binding domains"/>
    <property type="match status" value="1"/>
</dbReference>
<dbReference type="RefSeq" id="WP_281841115.1">
    <property type="nucleotide sequence ID" value="NZ_BROH01000002.1"/>
</dbReference>
<proteinExistence type="predicted"/>
<evidence type="ECO:0000313" key="3">
    <source>
        <dbReference type="Proteomes" id="UP001144205"/>
    </source>
</evidence>
<sequence length="439" mass="46323">MESKEIAGPGARLTGSRIRERRLAAGTRQADLARAVGISPAYLNLIEHNRRRIGGKLLVDLARALEVEPTQLSEGAQDALLAGLQAAGARHEQARPEQDKVEEFVGRFPGWAAVVTAQARRVDELERLVESLSDRLAHDPHLAASLHEVVTAVTAIRSAASILAEPDIDADWRARFVRNVSEESRRLSESAEGLVAWLDSGGDLAETPLSPVDELGAFVTEAGYRFPALEGARAGEAEIEALIRSVPGLTDAGAAGLARTMLYRYLDDVRAMPAGAFDASRAAAGGDPARIAAGFGVGLDAALRRIASRGGDEVGLVTCDGTGALILRKPVDGFALPRFGAGCGLWPLFQALSRPAQPVAALVEMPGRMPRRFLCRAVSVPVPGGGFGAPQVHEATMLIEPAPDDVSALGPVIAAGTSCRICSRDKCPARREPSLLGDR</sequence>
<protein>
    <submittedName>
        <fullName evidence="2">XRE family transcriptional regulator</fullName>
    </submittedName>
</protein>
<dbReference type="InterPro" id="IPR018653">
    <property type="entry name" value="ScfR_C"/>
</dbReference>
<evidence type="ECO:0000259" key="1">
    <source>
        <dbReference type="PROSITE" id="PS50943"/>
    </source>
</evidence>
<gene>
    <name evidence="2" type="ORF">STA1M1_10070</name>
</gene>
<dbReference type="SMART" id="SM00530">
    <property type="entry name" value="HTH_XRE"/>
    <property type="match status" value="1"/>
</dbReference>
<name>A0ABQ5LRA0_9RHOB</name>
<dbReference type="Gene3D" id="1.10.260.40">
    <property type="entry name" value="lambda repressor-like DNA-binding domains"/>
    <property type="match status" value="1"/>
</dbReference>
<dbReference type="Pfam" id="PF01381">
    <property type="entry name" value="HTH_3"/>
    <property type="match status" value="1"/>
</dbReference>
<keyword evidence="3" id="KW-1185">Reference proteome</keyword>
<dbReference type="Proteomes" id="UP001144205">
    <property type="component" value="Unassembled WGS sequence"/>
</dbReference>
<accession>A0ABQ5LRA0</accession>
<comment type="caution">
    <text evidence="2">The sequence shown here is derived from an EMBL/GenBank/DDBJ whole genome shotgun (WGS) entry which is preliminary data.</text>
</comment>
<dbReference type="CDD" id="cd00093">
    <property type="entry name" value="HTH_XRE"/>
    <property type="match status" value="1"/>
</dbReference>
<evidence type="ECO:0000313" key="2">
    <source>
        <dbReference type="EMBL" id="GKY87138.1"/>
    </source>
</evidence>
<dbReference type="EMBL" id="BROH01000002">
    <property type="protein sequence ID" value="GKY87138.1"/>
    <property type="molecule type" value="Genomic_DNA"/>
</dbReference>